<dbReference type="Pfam" id="PF01807">
    <property type="entry name" value="Zn_ribbon_DnaG"/>
    <property type="match status" value="1"/>
</dbReference>
<evidence type="ECO:0000256" key="13">
    <source>
        <dbReference type="SAM" id="MobiDB-lite"/>
    </source>
</evidence>
<dbReference type="PANTHER" id="PTHR30313">
    <property type="entry name" value="DNA PRIMASE"/>
    <property type="match status" value="1"/>
</dbReference>
<dbReference type="FunFam" id="3.90.980.10:FF:000001">
    <property type="entry name" value="DNA primase"/>
    <property type="match status" value="1"/>
</dbReference>
<keyword evidence="8 12" id="KW-0862">Zinc</keyword>
<dbReference type="InterPro" id="IPR016136">
    <property type="entry name" value="DNA_helicase_N/primase_C"/>
</dbReference>
<dbReference type="GO" id="GO:0003677">
    <property type="term" value="F:DNA binding"/>
    <property type="evidence" value="ECO:0007669"/>
    <property type="project" value="UniProtKB-KW"/>
</dbReference>
<dbReference type="Proteomes" id="UP000013232">
    <property type="component" value="Unassembled WGS sequence"/>
</dbReference>
<feature type="compositionally biased region" description="Polar residues" evidence="13">
    <location>
        <begin position="486"/>
        <end position="495"/>
    </location>
</feature>
<comment type="cofactor">
    <cofactor evidence="12">
        <name>Zn(2+)</name>
        <dbReference type="ChEBI" id="CHEBI:29105"/>
    </cofactor>
    <text evidence="12">Binds 1 zinc ion per monomer.</text>
</comment>
<feature type="zinc finger region" description="CHC2-type" evidence="12">
    <location>
        <begin position="70"/>
        <end position="94"/>
    </location>
</feature>
<protein>
    <recommendedName>
        <fullName evidence="12">DNA primase</fullName>
        <ecNumber evidence="12">2.7.7.101</ecNumber>
    </recommendedName>
</protein>
<comment type="similarity">
    <text evidence="12">Belongs to the DnaG primase family.</text>
</comment>
<sequence length="650" mass="71468">MAFARRDAFSVDALHTRKSSTFVRATSLDPLRTMIPQSFVQELLSRVDIVDVIERFIPLKKSGANYFACCPFHGEKSASFSVSPSKQFYHCFGCGVHGSALGFLMEYSGLGFVDAVKELAGQVGLQVPDDGRSANPQDDTSERLHEVMGLAARFYREQLKPSRRAIDYLKRRGLSGEIAARFGLGYAPDEWQALQKIFPDYQAKTLADAGLVIDNDQGRRYDRFRDRIVFPIHDRRGRIIAFGGRILDKGEPKYLNSPETPLFEKGRELYGLYLAQKPIRDEGCAIVVEGYMDVVALAQFGISNAVATLGTATTPQHVHTLLRQTDRIVFCFDGDAAGRRAAWRALENALESLRDDATLAFLFLPAEHDPDSFVRAEGTEAFRKAAGNAKPLARFLIEELRGHHDMDAAEGRAAFVHEAAPLVTRIAAPLLRLQVIKSVAEESGLTQAEVEHAFGIIAASPKHARPRAPQPETALAGAPRPAFKGRQQQVGTRSGTRPFGRRKPPSTAGTLLRLVMQHPTWAARMPVDLVPSDSPEGLALIAIIDLLSLGEPVPAGGLGALIERFRDTPHGETLSRVAAELVDAEFDESIVETLFEDSLRKLHADSLAAEIASLLRHDREHGLDPSGRHRLAELLLEKRELANASKVSDL</sequence>
<reference evidence="15 16" key="1">
    <citation type="submission" date="2012-09" db="EMBL/GenBank/DDBJ databases">
        <title>Draft Genome Sequences of 6 Strains from Genus Thauera.</title>
        <authorList>
            <person name="Liu B."/>
            <person name="Shapleigh J.P."/>
            <person name="Frostegard A.H."/>
        </authorList>
    </citation>
    <scope>NUCLEOTIDE SEQUENCE [LARGE SCALE GENOMIC DNA]</scope>
    <source>
        <strain evidence="16">47Lol / DSM 12138</strain>
    </source>
</reference>
<dbReference type="AlphaFoldDB" id="N6YDY7"/>
<dbReference type="Pfam" id="PF08275">
    <property type="entry name" value="DNAG_N"/>
    <property type="match status" value="1"/>
</dbReference>
<keyword evidence="4 12" id="KW-0548">Nucleotidyltransferase</keyword>
<comment type="function">
    <text evidence="12">RNA polymerase that catalyzes the synthesis of short RNA molecules used as primers for DNA polymerase during DNA replication.</text>
</comment>
<dbReference type="CDD" id="cd03364">
    <property type="entry name" value="TOPRIM_DnaG_primases"/>
    <property type="match status" value="1"/>
</dbReference>
<keyword evidence="5 12" id="KW-0235">DNA replication</keyword>
<keyword evidence="9" id="KW-0460">Magnesium</keyword>
<dbReference type="InterPro" id="IPR006171">
    <property type="entry name" value="TOPRIM_dom"/>
</dbReference>
<dbReference type="eggNOG" id="COG0358">
    <property type="taxonomic scope" value="Bacteria"/>
</dbReference>
<dbReference type="STRING" id="1123367.GCA_000621305_01967"/>
<dbReference type="SUPFAM" id="SSF117023">
    <property type="entry name" value="DNA primase DnaG, C-terminal domain"/>
    <property type="match status" value="1"/>
</dbReference>
<evidence type="ECO:0000313" key="16">
    <source>
        <dbReference type="Proteomes" id="UP000013232"/>
    </source>
</evidence>
<accession>N6YDY7</accession>
<dbReference type="GO" id="GO:0003899">
    <property type="term" value="F:DNA-directed RNA polymerase activity"/>
    <property type="evidence" value="ECO:0007669"/>
    <property type="project" value="UniProtKB-UniRule"/>
</dbReference>
<dbReference type="FunFam" id="3.90.580.10:FF:000001">
    <property type="entry name" value="DNA primase"/>
    <property type="match status" value="1"/>
</dbReference>
<dbReference type="Gene3D" id="3.90.980.10">
    <property type="entry name" value="DNA primase, catalytic core, N-terminal domain"/>
    <property type="match status" value="1"/>
</dbReference>
<keyword evidence="6 12" id="KW-0479">Metal-binding</keyword>
<keyword evidence="16" id="KW-1185">Reference proteome</keyword>
<comment type="domain">
    <text evidence="12">Contains an N-terminal zinc-binding domain, a central core domain that contains the primase activity, and a C-terminal DnaB-binding domain.</text>
</comment>
<dbReference type="SUPFAM" id="SSF57783">
    <property type="entry name" value="Zinc beta-ribbon"/>
    <property type="match status" value="1"/>
</dbReference>
<evidence type="ECO:0000256" key="9">
    <source>
        <dbReference type="ARBA" id="ARBA00022842"/>
    </source>
</evidence>
<proteinExistence type="inferred from homology"/>
<comment type="catalytic activity">
    <reaction evidence="12">
        <text>ssDNA + n NTP = ssDNA/pppN(pN)n-1 hybrid + (n-1) diphosphate.</text>
        <dbReference type="EC" id="2.7.7.101"/>
    </reaction>
</comment>
<dbReference type="SMART" id="SM00493">
    <property type="entry name" value="TOPRIM"/>
    <property type="match status" value="1"/>
</dbReference>
<evidence type="ECO:0000256" key="7">
    <source>
        <dbReference type="ARBA" id="ARBA00022771"/>
    </source>
</evidence>
<dbReference type="Pfam" id="PF13155">
    <property type="entry name" value="Toprim_2"/>
    <property type="match status" value="1"/>
</dbReference>
<dbReference type="InterPro" id="IPR034151">
    <property type="entry name" value="TOPRIM_DnaG_bac"/>
</dbReference>
<dbReference type="InterPro" id="IPR019475">
    <property type="entry name" value="DNA_primase_DnaB-bd"/>
</dbReference>
<keyword evidence="3 12" id="KW-0808">Transferase</keyword>
<evidence type="ECO:0000256" key="5">
    <source>
        <dbReference type="ARBA" id="ARBA00022705"/>
    </source>
</evidence>
<dbReference type="InterPro" id="IPR013264">
    <property type="entry name" value="DNAG_N"/>
</dbReference>
<dbReference type="Pfam" id="PF10410">
    <property type="entry name" value="DnaB_bind"/>
    <property type="match status" value="1"/>
</dbReference>
<dbReference type="SUPFAM" id="SSF56731">
    <property type="entry name" value="DNA primase core"/>
    <property type="match status" value="1"/>
</dbReference>
<dbReference type="GO" id="GO:0006269">
    <property type="term" value="P:DNA replication, synthesis of primer"/>
    <property type="evidence" value="ECO:0007669"/>
    <property type="project" value="UniProtKB-UniRule"/>
</dbReference>
<dbReference type="HAMAP" id="MF_00974">
    <property type="entry name" value="DNA_primase_DnaG"/>
    <property type="match status" value="1"/>
</dbReference>
<keyword evidence="2 12" id="KW-0639">Primosome</keyword>
<dbReference type="FunFam" id="3.40.1360.10:FF:000002">
    <property type="entry name" value="DNA primase"/>
    <property type="match status" value="1"/>
</dbReference>
<evidence type="ECO:0000256" key="6">
    <source>
        <dbReference type="ARBA" id="ARBA00022723"/>
    </source>
</evidence>
<dbReference type="GO" id="GO:0005737">
    <property type="term" value="C:cytoplasm"/>
    <property type="evidence" value="ECO:0007669"/>
    <property type="project" value="TreeGrafter"/>
</dbReference>
<evidence type="ECO:0000313" key="15">
    <source>
        <dbReference type="EMBL" id="ENO89745.1"/>
    </source>
</evidence>
<keyword evidence="1 12" id="KW-0240">DNA-directed RNA polymerase</keyword>
<keyword evidence="7 12" id="KW-0863">Zinc-finger</keyword>
<evidence type="ECO:0000256" key="11">
    <source>
        <dbReference type="ARBA" id="ARBA00023163"/>
    </source>
</evidence>
<evidence type="ECO:0000256" key="4">
    <source>
        <dbReference type="ARBA" id="ARBA00022695"/>
    </source>
</evidence>
<dbReference type="Pfam" id="PF08278">
    <property type="entry name" value="DnaG_DnaB_bind"/>
    <property type="match status" value="1"/>
</dbReference>
<feature type="domain" description="Toprim" evidence="14">
    <location>
        <begin position="283"/>
        <end position="365"/>
    </location>
</feature>
<dbReference type="InterPro" id="IPR006295">
    <property type="entry name" value="DNA_primase_DnaG"/>
</dbReference>
<dbReference type="InterPro" id="IPR050219">
    <property type="entry name" value="DnaG_primase"/>
</dbReference>
<dbReference type="GO" id="GO:0000428">
    <property type="term" value="C:DNA-directed RNA polymerase complex"/>
    <property type="evidence" value="ECO:0007669"/>
    <property type="project" value="UniProtKB-KW"/>
</dbReference>
<dbReference type="GO" id="GO:0008270">
    <property type="term" value="F:zinc ion binding"/>
    <property type="evidence" value="ECO:0007669"/>
    <property type="project" value="UniProtKB-UniRule"/>
</dbReference>
<gene>
    <name evidence="12" type="primary">dnaG</name>
    <name evidence="15" type="ORF">C666_04850</name>
</gene>
<dbReference type="EMBL" id="AMXE01000010">
    <property type="protein sequence ID" value="ENO89745.1"/>
    <property type="molecule type" value="Genomic_DNA"/>
</dbReference>
<evidence type="ECO:0000256" key="3">
    <source>
        <dbReference type="ARBA" id="ARBA00022679"/>
    </source>
</evidence>
<dbReference type="SMART" id="SM00400">
    <property type="entry name" value="ZnF_CHCC"/>
    <property type="match status" value="1"/>
</dbReference>
<dbReference type="EC" id="2.7.7.101" evidence="12"/>
<evidence type="ECO:0000256" key="10">
    <source>
        <dbReference type="ARBA" id="ARBA00023125"/>
    </source>
</evidence>
<keyword evidence="10 12" id="KW-0238">DNA-binding</keyword>
<evidence type="ECO:0000256" key="1">
    <source>
        <dbReference type="ARBA" id="ARBA00022478"/>
    </source>
</evidence>
<dbReference type="GO" id="GO:1990077">
    <property type="term" value="C:primosome complex"/>
    <property type="evidence" value="ECO:0007669"/>
    <property type="project" value="UniProtKB-KW"/>
</dbReference>
<dbReference type="InterPro" id="IPR002694">
    <property type="entry name" value="Znf_CHC2"/>
</dbReference>
<evidence type="ECO:0000256" key="12">
    <source>
        <dbReference type="HAMAP-Rule" id="MF_00974"/>
    </source>
</evidence>
<dbReference type="Gene3D" id="3.90.580.10">
    <property type="entry name" value="Zinc finger, CHC2-type domain"/>
    <property type="match status" value="1"/>
</dbReference>
<dbReference type="SMART" id="SM00766">
    <property type="entry name" value="DnaG_DnaB_bind"/>
    <property type="match status" value="1"/>
</dbReference>
<organism evidence="15 16">
    <name type="scientific">Thauera linaloolentis (strain DSM 12138 / JCM 21573 / CCUG 41526 / CIP 105981 / IAM 15112 / NBRC 102519 / 47Lol)</name>
    <dbReference type="NCBI Taxonomy" id="1123367"/>
    <lineage>
        <taxon>Bacteria</taxon>
        <taxon>Pseudomonadati</taxon>
        <taxon>Pseudomonadota</taxon>
        <taxon>Betaproteobacteria</taxon>
        <taxon>Rhodocyclales</taxon>
        <taxon>Zoogloeaceae</taxon>
        <taxon>Thauera</taxon>
    </lineage>
</organism>
<dbReference type="Gene3D" id="1.10.860.10">
    <property type="entry name" value="DNAb Helicase, Chain A"/>
    <property type="match status" value="1"/>
</dbReference>
<dbReference type="PANTHER" id="PTHR30313:SF2">
    <property type="entry name" value="DNA PRIMASE"/>
    <property type="match status" value="1"/>
</dbReference>
<dbReference type="Gene3D" id="1.20.50.20">
    <property type="entry name" value="DnaG, RNA polymerase domain, helical bundle"/>
    <property type="match status" value="1"/>
</dbReference>
<dbReference type="InterPro" id="IPR013173">
    <property type="entry name" value="DNA_primase_DnaG_DnaB-bd_dom"/>
</dbReference>
<dbReference type="PROSITE" id="PS50880">
    <property type="entry name" value="TOPRIM"/>
    <property type="match status" value="1"/>
</dbReference>
<dbReference type="InterPro" id="IPR037068">
    <property type="entry name" value="DNA_primase_core_N_sf"/>
</dbReference>
<evidence type="ECO:0000256" key="2">
    <source>
        <dbReference type="ARBA" id="ARBA00022515"/>
    </source>
</evidence>
<feature type="region of interest" description="Disordered" evidence="13">
    <location>
        <begin position="461"/>
        <end position="507"/>
    </location>
</feature>
<name>N6YDY7_THAL4</name>
<comment type="caution">
    <text evidence="15">The sequence shown here is derived from an EMBL/GenBank/DDBJ whole genome shotgun (WGS) entry which is preliminary data.</text>
</comment>
<evidence type="ECO:0000256" key="8">
    <source>
        <dbReference type="ARBA" id="ARBA00022833"/>
    </source>
</evidence>
<keyword evidence="11 12" id="KW-0804">Transcription</keyword>
<comment type="subunit">
    <text evidence="12">Monomer. Interacts with DnaB.</text>
</comment>
<dbReference type="Gene3D" id="3.40.1360.10">
    <property type="match status" value="1"/>
</dbReference>
<dbReference type="InterPro" id="IPR030846">
    <property type="entry name" value="DnaG_bac"/>
</dbReference>
<dbReference type="InterPro" id="IPR036977">
    <property type="entry name" value="DNA_primase_Znf_CHC2"/>
</dbReference>
<dbReference type="NCBIfam" id="TIGR01391">
    <property type="entry name" value="dnaG"/>
    <property type="match status" value="1"/>
</dbReference>
<evidence type="ECO:0000259" key="14">
    <source>
        <dbReference type="PROSITE" id="PS50880"/>
    </source>
</evidence>